<gene>
    <name evidence="9" type="ORF">A7U60_g2894</name>
</gene>
<name>A0A9Q5N7I1_SANBA</name>
<dbReference type="AlphaFoldDB" id="A0A9Q5N7I1"/>
<dbReference type="InterPro" id="IPR044867">
    <property type="entry name" value="DEUBAD_dom"/>
</dbReference>
<dbReference type="GO" id="GO:0005634">
    <property type="term" value="C:nucleus"/>
    <property type="evidence" value="ECO:0007669"/>
    <property type="project" value="UniProtKB-SubCell"/>
</dbReference>
<feature type="domain" description="DEUBAD" evidence="7">
    <location>
        <begin position="167"/>
        <end position="275"/>
    </location>
</feature>
<keyword evidence="4" id="KW-0647">Proteasome</keyword>
<organism evidence="9 10">
    <name type="scientific">Sanghuangporus baumii</name>
    <name type="common">Phellinus baumii</name>
    <dbReference type="NCBI Taxonomy" id="108892"/>
    <lineage>
        <taxon>Eukaryota</taxon>
        <taxon>Fungi</taxon>
        <taxon>Dikarya</taxon>
        <taxon>Basidiomycota</taxon>
        <taxon>Agaricomycotina</taxon>
        <taxon>Agaricomycetes</taxon>
        <taxon>Hymenochaetales</taxon>
        <taxon>Hymenochaetaceae</taxon>
        <taxon>Sanghuangporus</taxon>
    </lineage>
</organism>
<keyword evidence="5" id="KW-0539">Nucleus</keyword>
<dbReference type="GO" id="GO:0061133">
    <property type="term" value="F:endopeptidase activator activity"/>
    <property type="evidence" value="ECO:0007669"/>
    <property type="project" value="TreeGrafter"/>
</dbReference>
<dbReference type="EMBL" id="LNZH02000146">
    <property type="protein sequence ID" value="OCB89865.1"/>
    <property type="molecule type" value="Genomic_DNA"/>
</dbReference>
<dbReference type="Proteomes" id="UP000757232">
    <property type="component" value="Unassembled WGS sequence"/>
</dbReference>
<accession>A0A9Q5N7I1</accession>
<dbReference type="InterPro" id="IPR032368">
    <property type="entry name" value="RPN13_DEUBAD"/>
</dbReference>
<protein>
    <submittedName>
        <fullName evidence="9">Adhesion regulating molecule</fullName>
    </submittedName>
</protein>
<dbReference type="GO" id="GO:0070628">
    <property type="term" value="F:proteasome binding"/>
    <property type="evidence" value="ECO:0007669"/>
    <property type="project" value="TreeGrafter"/>
</dbReference>
<evidence type="ECO:0000259" key="7">
    <source>
        <dbReference type="PROSITE" id="PS51916"/>
    </source>
</evidence>
<dbReference type="PANTHER" id="PTHR12225">
    <property type="entry name" value="ADHESION REGULATING MOLECULE 1 110 KDA CELL MEMBRANE GLYCOPROTEIN"/>
    <property type="match status" value="1"/>
</dbReference>
<evidence type="ECO:0000313" key="9">
    <source>
        <dbReference type="EMBL" id="OCB89865.1"/>
    </source>
</evidence>
<evidence type="ECO:0000256" key="6">
    <source>
        <dbReference type="SAM" id="MobiDB-lite"/>
    </source>
</evidence>
<dbReference type="Pfam" id="PF16550">
    <property type="entry name" value="RPN13_C"/>
    <property type="match status" value="1"/>
</dbReference>
<evidence type="ECO:0000256" key="2">
    <source>
        <dbReference type="ARBA" id="ARBA00004496"/>
    </source>
</evidence>
<reference evidence="9" key="1">
    <citation type="submission" date="2016-06" db="EMBL/GenBank/DDBJ databases">
        <title>Draft Genome sequence of the fungus Inonotus baumii.</title>
        <authorList>
            <person name="Zhu H."/>
            <person name="Lin W."/>
        </authorList>
    </citation>
    <scope>NUCLEOTIDE SEQUENCE</scope>
    <source>
        <strain evidence="9">821</strain>
    </source>
</reference>
<sequence length="291" mass="31644">MASSPLLAFKAGRYMRRAGTNFLDAAPTKGAIIMYIDDGLVHFQWKNRETNEVNEDLILFSQDASFSKVSEAPGGRTYVLKFMSSNEKHFFWLQDASSTRDEEFARNINALLEDPERSLIWNTASASSSAPQASSSHQAVPSSGFPQLSAEQLAHLQQLVTGMASEPAPTQPTVSLRDILNVETLGPLFANHPDLIPSLFPHLPADLPIPPSTEVLQQIIASPQFQAAVRNFDQALHTGLLGGLVRSLGLPEEAGTGVEPFLRAVQDQARRQDGSSGSSDSTPQDQMDTDE</sequence>
<dbReference type="GO" id="GO:0008541">
    <property type="term" value="C:proteasome regulatory particle, lid subcomplex"/>
    <property type="evidence" value="ECO:0007669"/>
    <property type="project" value="TreeGrafter"/>
</dbReference>
<dbReference type="PROSITE" id="PS51916">
    <property type="entry name" value="DEUBAD"/>
    <property type="match status" value="1"/>
</dbReference>
<comment type="subcellular location">
    <subcellularLocation>
        <location evidence="2">Cytoplasm</location>
    </subcellularLocation>
    <subcellularLocation>
        <location evidence="1">Nucleus</location>
    </subcellularLocation>
</comment>
<dbReference type="InterPro" id="IPR006773">
    <property type="entry name" value="Rpn13/ADRM1"/>
</dbReference>
<evidence type="ECO:0000256" key="3">
    <source>
        <dbReference type="ARBA" id="ARBA00022490"/>
    </source>
</evidence>
<keyword evidence="3" id="KW-0963">Cytoplasm</keyword>
<evidence type="ECO:0000313" key="10">
    <source>
        <dbReference type="Proteomes" id="UP000757232"/>
    </source>
</evidence>
<proteinExistence type="predicted"/>
<dbReference type="PROSITE" id="PS51917">
    <property type="entry name" value="PRU"/>
    <property type="match status" value="1"/>
</dbReference>
<dbReference type="Gene3D" id="2.30.29.70">
    <property type="entry name" value="Proteasomal ubiquitin receptor Rpn13/ADRM1"/>
    <property type="match status" value="1"/>
</dbReference>
<dbReference type="GO" id="GO:0005737">
    <property type="term" value="C:cytoplasm"/>
    <property type="evidence" value="ECO:0007669"/>
    <property type="project" value="UniProtKB-SubCell"/>
</dbReference>
<evidence type="ECO:0000256" key="5">
    <source>
        <dbReference type="ARBA" id="ARBA00023242"/>
    </source>
</evidence>
<feature type="compositionally biased region" description="Polar residues" evidence="6">
    <location>
        <begin position="282"/>
        <end position="291"/>
    </location>
</feature>
<dbReference type="InterPro" id="IPR038633">
    <property type="entry name" value="Rpn13/ADRM1_Pru_sf"/>
</dbReference>
<evidence type="ECO:0000256" key="4">
    <source>
        <dbReference type="ARBA" id="ARBA00022942"/>
    </source>
</evidence>
<evidence type="ECO:0000259" key="8">
    <source>
        <dbReference type="PROSITE" id="PS51917"/>
    </source>
</evidence>
<dbReference type="PANTHER" id="PTHR12225:SF0">
    <property type="entry name" value="PROTEASOMAL UBIQUITIN RECEPTOR ADRM1"/>
    <property type="match status" value="1"/>
</dbReference>
<comment type="caution">
    <text evidence="9">The sequence shown here is derived from an EMBL/GenBank/DDBJ whole genome shotgun (WGS) entry which is preliminary data.</text>
</comment>
<keyword evidence="10" id="KW-1185">Reference proteome</keyword>
<dbReference type="Gene3D" id="1.10.2020.20">
    <property type="match status" value="1"/>
</dbReference>
<feature type="region of interest" description="Disordered" evidence="6">
    <location>
        <begin position="265"/>
        <end position="291"/>
    </location>
</feature>
<dbReference type="OrthoDB" id="340431at2759"/>
<dbReference type="Pfam" id="PF04683">
    <property type="entry name" value="Rpn13_ADRM1_Pru"/>
    <property type="match status" value="1"/>
</dbReference>
<dbReference type="InterPro" id="IPR044868">
    <property type="entry name" value="Rpn13/ADRM1_Pru"/>
</dbReference>
<evidence type="ECO:0000256" key="1">
    <source>
        <dbReference type="ARBA" id="ARBA00004123"/>
    </source>
</evidence>
<dbReference type="InterPro" id="IPR038108">
    <property type="entry name" value="RPN13_DEUBAD_sf"/>
</dbReference>
<dbReference type="CDD" id="cd13314">
    <property type="entry name" value="PH_Rpn13"/>
    <property type="match status" value="1"/>
</dbReference>
<feature type="domain" description="Pru" evidence="8">
    <location>
        <begin position="1"/>
        <end position="115"/>
    </location>
</feature>